<dbReference type="GO" id="GO:0008168">
    <property type="term" value="F:methyltransferase activity"/>
    <property type="evidence" value="ECO:0007669"/>
    <property type="project" value="UniProtKB-KW"/>
</dbReference>
<gene>
    <name evidence="4" type="ORF">GFD30_12435</name>
</gene>
<dbReference type="PANTHER" id="PTHR44942:SF4">
    <property type="entry name" value="METHYLTRANSFERASE TYPE 11 DOMAIN-CONTAINING PROTEIN"/>
    <property type="match status" value="1"/>
</dbReference>
<dbReference type="InterPro" id="IPR051052">
    <property type="entry name" value="Diverse_substrate_MTase"/>
</dbReference>
<feature type="domain" description="Methyltransferase" evidence="3">
    <location>
        <begin position="53"/>
        <end position="138"/>
    </location>
</feature>
<evidence type="ECO:0000313" key="5">
    <source>
        <dbReference type="Proteomes" id="UP000477750"/>
    </source>
</evidence>
<dbReference type="InterPro" id="IPR041698">
    <property type="entry name" value="Methyltransf_25"/>
</dbReference>
<dbReference type="GO" id="GO:0032259">
    <property type="term" value="P:methylation"/>
    <property type="evidence" value="ECO:0007669"/>
    <property type="project" value="UniProtKB-KW"/>
</dbReference>
<dbReference type="InterPro" id="IPR029063">
    <property type="entry name" value="SAM-dependent_MTases_sf"/>
</dbReference>
<evidence type="ECO:0000256" key="1">
    <source>
        <dbReference type="ARBA" id="ARBA00022603"/>
    </source>
</evidence>
<dbReference type="SUPFAM" id="SSF53335">
    <property type="entry name" value="S-adenosyl-L-methionine-dependent methyltransferases"/>
    <property type="match status" value="1"/>
</dbReference>
<keyword evidence="5" id="KW-1185">Reference proteome</keyword>
<comment type="caution">
    <text evidence="4">The sequence shown here is derived from an EMBL/GenBank/DDBJ whole genome shotgun (WGS) entry which is preliminary data.</text>
</comment>
<dbReference type="PANTHER" id="PTHR44942">
    <property type="entry name" value="METHYLTRANSF_11 DOMAIN-CONTAINING PROTEIN"/>
    <property type="match status" value="1"/>
</dbReference>
<sequence length="273" mass="29065">MTTSVSGPLPEPHRLRDAAESFGADAARYDRARPDYPAAMVDRIAAAAPGRDVLDVGCGTGIASRRLQAAGCRVLGLDVDERMAAFARSRGLDVEVAKFEDWDAAGRRFDAVVAAQTWHWIDPVAGAAKAAGLLRPGGLLAAVWNVAQPPADLSRAFAAATREAMPPQLAAVIDGSDVVKSAMDGYRPMFDSAARGVRESGAFTEPAEWRTAWEREYTRDEWLDQLPTGGLYTRLPKPVLERLLEAAGAVIDEAGGAFTVRFTTVAVAATRAG</sequence>
<proteinExistence type="predicted"/>
<evidence type="ECO:0000256" key="2">
    <source>
        <dbReference type="ARBA" id="ARBA00022679"/>
    </source>
</evidence>
<keyword evidence="2 4" id="KW-0808">Transferase</keyword>
<dbReference type="RefSeq" id="WP_153025536.1">
    <property type="nucleotide sequence ID" value="NZ_WIAO01000013.1"/>
</dbReference>
<evidence type="ECO:0000313" key="4">
    <source>
        <dbReference type="EMBL" id="MQM26371.1"/>
    </source>
</evidence>
<dbReference type="EMBL" id="WIAO01000013">
    <property type="protein sequence ID" value="MQM26371.1"/>
    <property type="molecule type" value="Genomic_DNA"/>
</dbReference>
<dbReference type="Pfam" id="PF13649">
    <property type="entry name" value="Methyltransf_25"/>
    <property type="match status" value="1"/>
</dbReference>
<protein>
    <submittedName>
        <fullName evidence="4">Methyltransferase domain-containing protein</fullName>
    </submittedName>
</protein>
<accession>A0A6L5G9U8</accession>
<dbReference type="Gene3D" id="3.40.50.150">
    <property type="entry name" value="Vaccinia Virus protein VP39"/>
    <property type="match status" value="1"/>
</dbReference>
<name>A0A6L5G9U8_9ACTN</name>
<dbReference type="AlphaFoldDB" id="A0A6L5G9U8"/>
<reference evidence="4 5" key="1">
    <citation type="submission" date="2019-10" db="EMBL/GenBank/DDBJ databases">
        <title>Glycomyces albidus sp. nov., a novel actinomycete isolated from rhizosphere soil of wheat (Triticum aestivum L.).</title>
        <authorList>
            <person name="Qian L."/>
        </authorList>
    </citation>
    <scope>NUCLEOTIDE SEQUENCE [LARGE SCALE GENOMIC DNA]</scope>
    <source>
        <strain evidence="4 5">NEAU-7082</strain>
    </source>
</reference>
<dbReference type="CDD" id="cd02440">
    <property type="entry name" value="AdoMet_MTases"/>
    <property type="match status" value="1"/>
</dbReference>
<evidence type="ECO:0000259" key="3">
    <source>
        <dbReference type="Pfam" id="PF13649"/>
    </source>
</evidence>
<dbReference type="Proteomes" id="UP000477750">
    <property type="component" value="Unassembled WGS sequence"/>
</dbReference>
<keyword evidence="1 4" id="KW-0489">Methyltransferase</keyword>
<organism evidence="4 5">
    <name type="scientific">Glycomyces albidus</name>
    <dbReference type="NCBI Taxonomy" id="2656774"/>
    <lineage>
        <taxon>Bacteria</taxon>
        <taxon>Bacillati</taxon>
        <taxon>Actinomycetota</taxon>
        <taxon>Actinomycetes</taxon>
        <taxon>Glycomycetales</taxon>
        <taxon>Glycomycetaceae</taxon>
        <taxon>Glycomyces</taxon>
    </lineage>
</organism>